<dbReference type="Pfam" id="PF00583">
    <property type="entry name" value="Acetyltransf_1"/>
    <property type="match status" value="2"/>
</dbReference>
<gene>
    <name evidence="2" type="ORF">METZ01_LOCUS323130</name>
</gene>
<feature type="domain" description="N-acetyltransferase" evidence="1">
    <location>
        <begin position="110"/>
        <end position="260"/>
    </location>
</feature>
<dbReference type="InterPro" id="IPR000182">
    <property type="entry name" value="GNAT_dom"/>
</dbReference>
<protein>
    <recommendedName>
        <fullName evidence="1">N-acetyltransferase domain-containing protein</fullName>
    </recommendedName>
</protein>
<dbReference type="GO" id="GO:0016747">
    <property type="term" value="F:acyltransferase activity, transferring groups other than amino-acyl groups"/>
    <property type="evidence" value="ECO:0007669"/>
    <property type="project" value="InterPro"/>
</dbReference>
<proteinExistence type="predicted"/>
<dbReference type="AlphaFoldDB" id="A0A382PAJ2"/>
<accession>A0A382PAJ2</accession>
<organism evidence="2">
    <name type="scientific">marine metagenome</name>
    <dbReference type="NCBI Taxonomy" id="408172"/>
    <lineage>
        <taxon>unclassified sequences</taxon>
        <taxon>metagenomes</taxon>
        <taxon>ecological metagenomes</taxon>
    </lineage>
</organism>
<sequence length="260" mass="30375">SAMYTQFLETYHPKKFVISTHVLPDLQGKGYGAFSYNYLIEKLKPFNPIKITSEVNEIHVRSIRFLEDRGFINTMKEQESKLDLIAYDPLKYQSEIDRVLDQGLRIVTLTEFRKDDERADYKCWGLEREVAPDMPWTDPISIPEYNHYQEFILKSPKFNPDSWFIILDKTTVVGLNNLWKTPQETIISTGLTGVLRKYRRKGIATALKHTCLIWAKNHGYKFIRTNNADTNEGMLSINLRVGFKLMPAWLVFDKILSDEK</sequence>
<dbReference type="InterPro" id="IPR016181">
    <property type="entry name" value="Acyl_CoA_acyltransferase"/>
</dbReference>
<name>A0A382PAJ2_9ZZZZ</name>
<feature type="non-terminal residue" evidence="2">
    <location>
        <position position="1"/>
    </location>
</feature>
<reference evidence="2" key="1">
    <citation type="submission" date="2018-05" db="EMBL/GenBank/DDBJ databases">
        <authorList>
            <person name="Lanie J.A."/>
            <person name="Ng W.-L."/>
            <person name="Kazmierczak K.M."/>
            <person name="Andrzejewski T.M."/>
            <person name="Davidsen T.M."/>
            <person name="Wayne K.J."/>
            <person name="Tettelin H."/>
            <person name="Glass J.I."/>
            <person name="Rusch D."/>
            <person name="Podicherti R."/>
            <person name="Tsui H.-C.T."/>
            <person name="Winkler M.E."/>
        </authorList>
    </citation>
    <scope>NUCLEOTIDE SEQUENCE</scope>
</reference>
<evidence type="ECO:0000259" key="1">
    <source>
        <dbReference type="PROSITE" id="PS51186"/>
    </source>
</evidence>
<dbReference type="PROSITE" id="PS51186">
    <property type="entry name" value="GNAT"/>
    <property type="match status" value="1"/>
</dbReference>
<dbReference type="EMBL" id="UINC01105957">
    <property type="protein sequence ID" value="SVC70276.1"/>
    <property type="molecule type" value="Genomic_DNA"/>
</dbReference>
<evidence type="ECO:0000313" key="2">
    <source>
        <dbReference type="EMBL" id="SVC70276.1"/>
    </source>
</evidence>
<dbReference type="CDD" id="cd04301">
    <property type="entry name" value="NAT_SF"/>
    <property type="match status" value="1"/>
</dbReference>
<dbReference type="Gene3D" id="3.40.630.30">
    <property type="match status" value="1"/>
</dbReference>
<dbReference type="SUPFAM" id="SSF55729">
    <property type="entry name" value="Acyl-CoA N-acyltransferases (Nat)"/>
    <property type="match status" value="2"/>
</dbReference>